<feature type="binding site" evidence="5">
    <location>
        <position position="88"/>
    </location>
    <ligand>
        <name>FAD</name>
        <dbReference type="ChEBI" id="CHEBI:57692"/>
    </ligand>
</feature>
<dbReference type="Pfam" id="PF00732">
    <property type="entry name" value="GMC_oxred_N"/>
    <property type="match status" value="1"/>
</dbReference>
<evidence type="ECO:0000259" key="7">
    <source>
        <dbReference type="PROSITE" id="PS00623"/>
    </source>
</evidence>
<dbReference type="Proteomes" id="UP000199088">
    <property type="component" value="Unassembled WGS sequence"/>
</dbReference>
<dbReference type="InterPro" id="IPR000172">
    <property type="entry name" value="GMC_OxRdtase_N"/>
</dbReference>
<dbReference type="PANTHER" id="PTHR11552:SF147">
    <property type="entry name" value="CHOLINE DEHYDROGENASE, MITOCHONDRIAL"/>
    <property type="match status" value="1"/>
</dbReference>
<dbReference type="GO" id="GO:0050660">
    <property type="term" value="F:flavin adenine dinucleotide binding"/>
    <property type="evidence" value="ECO:0007669"/>
    <property type="project" value="InterPro"/>
</dbReference>
<keyword evidence="4 5" id="KW-0274">FAD</keyword>
<comment type="cofactor">
    <cofactor evidence="1 5">
        <name>FAD</name>
        <dbReference type="ChEBI" id="CHEBI:57692"/>
    </cofactor>
</comment>
<dbReference type="PROSITE" id="PS00624">
    <property type="entry name" value="GMC_OXRED_2"/>
    <property type="match status" value="1"/>
</dbReference>
<evidence type="ECO:0000256" key="4">
    <source>
        <dbReference type="ARBA" id="ARBA00022827"/>
    </source>
</evidence>
<comment type="similarity">
    <text evidence="2 6">Belongs to the GMC oxidoreductase family.</text>
</comment>
<evidence type="ECO:0000256" key="6">
    <source>
        <dbReference type="RuleBase" id="RU003968"/>
    </source>
</evidence>
<reference evidence="10" key="1">
    <citation type="submission" date="2016-10" db="EMBL/GenBank/DDBJ databases">
        <authorList>
            <person name="Varghese N."/>
            <person name="Submissions S."/>
        </authorList>
    </citation>
    <scope>NUCLEOTIDE SEQUENCE [LARGE SCALE GENOMIC DNA]</scope>
    <source>
        <strain evidence="10">DSM 45843</strain>
    </source>
</reference>
<dbReference type="PIRSF" id="PIRSF000137">
    <property type="entry name" value="Alcohol_oxidase"/>
    <property type="match status" value="1"/>
</dbReference>
<keyword evidence="10" id="KW-1185">Reference proteome</keyword>
<dbReference type="SUPFAM" id="SSF54373">
    <property type="entry name" value="FAD-linked reductases, C-terminal domain"/>
    <property type="match status" value="1"/>
</dbReference>
<dbReference type="SUPFAM" id="SSF51905">
    <property type="entry name" value="FAD/NAD(P)-binding domain"/>
    <property type="match status" value="1"/>
</dbReference>
<keyword evidence="3 6" id="KW-0285">Flavoprotein</keyword>
<accession>A0A1H0TFR3</accession>
<dbReference type="EMBL" id="FNIR01000015">
    <property type="protein sequence ID" value="SDP52883.1"/>
    <property type="molecule type" value="Genomic_DNA"/>
</dbReference>
<evidence type="ECO:0000256" key="3">
    <source>
        <dbReference type="ARBA" id="ARBA00022630"/>
    </source>
</evidence>
<evidence type="ECO:0000256" key="5">
    <source>
        <dbReference type="PIRSR" id="PIRSR000137-2"/>
    </source>
</evidence>
<dbReference type="OrthoDB" id="9785276at2"/>
<dbReference type="Gene3D" id="3.50.50.60">
    <property type="entry name" value="FAD/NAD(P)-binding domain"/>
    <property type="match status" value="1"/>
</dbReference>
<sequence>MTGAGVDADVLVVGAGSAGSALAARLVDAGRTVLLLEAGADHRRPEDFPATIRDAATMGAAVPGHPANWDLVGELTEGVRWPVPRGRVVGGSSALNGTYFVRATREDADGWAARGNDLWSADALRPAFDRCEADPLHGTTGPMPVSRTTDPHPITDAFTAACLELGFPAEPDKNADASPGVGPVPLNVRDGLRVNTAMAYLSPRRDHPALAVRGGSPVVRVLVEHGRAVGVRCADGTEHRAAEVVLSCGAVGTPHLLMLSGIGPADRLRAVGVQVRVDLPGVGADFTDHPDLYVTWAPTRRTPMPRGMLPLTTALNTADHLEVMPWLKPFSKVMLSRSDGHALSGLAEVLRRPAATLRALRGTSLQKVWQQARTRDDLYLGVALQAGDSRGLLSLTSADPAVQPRIEYRYLSTASDRARMRQAVRLATDLLRAGGMASLVQGRTDLPDDVLADDAALDRWNLAHLATAIHLAGSARMGPDDDPGAVVDQRLRVRGVEGLRVADTSVLPTVPTRGPAATAVAIGERAAELMTGG</sequence>
<feature type="domain" description="Glucose-methanol-choline oxidoreductase N-terminal" evidence="7">
    <location>
        <begin position="86"/>
        <end position="109"/>
    </location>
</feature>
<dbReference type="InterPro" id="IPR036188">
    <property type="entry name" value="FAD/NAD-bd_sf"/>
</dbReference>
<dbReference type="InterPro" id="IPR012132">
    <property type="entry name" value="GMC_OxRdtase"/>
</dbReference>
<evidence type="ECO:0000259" key="8">
    <source>
        <dbReference type="PROSITE" id="PS00624"/>
    </source>
</evidence>
<dbReference type="RefSeq" id="WP_091249325.1">
    <property type="nucleotide sequence ID" value="NZ_FNIR01000015.1"/>
</dbReference>
<dbReference type="AlphaFoldDB" id="A0A1H0TFR3"/>
<feature type="binding site" evidence="5">
    <location>
        <position position="218"/>
    </location>
    <ligand>
        <name>FAD</name>
        <dbReference type="ChEBI" id="CHEBI:57692"/>
    </ligand>
</feature>
<evidence type="ECO:0000256" key="2">
    <source>
        <dbReference type="ARBA" id="ARBA00010790"/>
    </source>
</evidence>
<dbReference type="GO" id="GO:0016614">
    <property type="term" value="F:oxidoreductase activity, acting on CH-OH group of donors"/>
    <property type="evidence" value="ECO:0007669"/>
    <property type="project" value="InterPro"/>
</dbReference>
<feature type="domain" description="Glucose-methanol-choline oxidoreductase N-terminal" evidence="8">
    <location>
        <begin position="249"/>
        <end position="263"/>
    </location>
</feature>
<evidence type="ECO:0000256" key="1">
    <source>
        <dbReference type="ARBA" id="ARBA00001974"/>
    </source>
</evidence>
<dbReference type="Gene3D" id="3.30.410.40">
    <property type="match status" value="1"/>
</dbReference>
<evidence type="ECO:0000313" key="9">
    <source>
        <dbReference type="EMBL" id="SDP52883.1"/>
    </source>
</evidence>
<evidence type="ECO:0000313" key="10">
    <source>
        <dbReference type="Proteomes" id="UP000199088"/>
    </source>
</evidence>
<dbReference type="PROSITE" id="PS00623">
    <property type="entry name" value="GMC_OXRED_1"/>
    <property type="match status" value="1"/>
</dbReference>
<name>A0A1H0TFR3_9ACTN</name>
<gene>
    <name evidence="9" type="ORF">SAMN05660199_04149</name>
</gene>
<proteinExistence type="inferred from homology"/>
<protein>
    <submittedName>
        <fullName evidence="9">Choline dehydrogenase</fullName>
    </submittedName>
</protein>
<dbReference type="PANTHER" id="PTHR11552">
    <property type="entry name" value="GLUCOSE-METHANOL-CHOLINE GMC OXIDOREDUCTASE"/>
    <property type="match status" value="1"/>
</dbReference>
<dbReference type="Pfam" id="PF05199">
    <property type="entry name" value="GMC_oxred_C"/>
    <property type="match status" value="1"/>
</dbReference>
<dbReference type="STRING" id="1052260.SAMN05660199_04149"/>
<dbReference type="InterPro" id="IPR007867">
    <property type="entry name" value="GMC_OxRtase_C"/>
</dbReference>
<organism evidence="9 10">
    <name type="scientific">Klenkia soli</name>
    <dbReference type="NCBI Taxonomy" id="1052260"/>
    <lineage>
        <taxon>Bacteria</taxon>
        <taxon>Bacillati</taxon>
        <taxon>Actinomycetota</taxon>
        <taxon>Actinomycetes</taxon>
        <taxon>Geodermatophilales</taxon>
        <taxon>Geodermatophilaceae</taxon>
        <taxon>Klenkia</taxon>
    </lineage>
</organism>